<evidence type="ECO:0000313" key="1">
    <source>
        <dbReference type="EMBL" id="SEA50282.1"/>
    </source>
</evidence>
<reference evidence="1 2" key="1">
    <citation type="submission" date="2016-10" db="EMBL/GenBank/DDBJ databases">
        <authorList>
            <person name="de Groot N.N."/>
        </authorList>
    </citation>
    <scope>NUCLEOTIDE SEQUENCE [LARGE SCALE GENOMIC DNA]</scope>
    <source>
        <strain evidence="1 2">Vu-144</strain>
    </source>
</reference>
<dbReference type="Proteomes" id="UP000199041">
    <property type="component" value="Unassembled WGS sequence"/>
</dbReference>
<evidence type="ECO:0008006" key="3">
    <source>
        <dbReference type="Google" id="ProtNLM"/>
    </source>
</evidence>
<sequence length="348" mass="40759">MTAIENVELRSVIVHQVGNPTRGEQLVLSEAPLTLNDTLVREMLTKYFLGNFNENERYHFTHVSDLELNELYAYAGRIFEDKKSFTEVSVDIAQFLFSKSTHVKVKQGELYVAHFGEVPLDGEFVEAIGIFKSESKQPFLKVFPHGDNLEVTSEEGVNINKLDKGCVIYNRQRPEGYVVCVVDITNKQNDTHYWIDEFLQVTPYSDAYHQTDKLLGFCKQFFTQEYPDKFEVAKSEQLELVERSMDYFKTNEQFDLQEFTKDVIVHEEVIDTFMAYKENYEKSREFETPESFDINLAAVKKQAKSFKSILKLDKNFHIYIHARRDLLEKGFDDMSGKHYYKLYYDEES</sequence>
<name>A0A1H4BR18_9BACT</name>
<dbReference type="STRING" id="551991.SAMN05192529_12344"/>
<dbReference type="AlphaFoldDB" id="A0A1H4BR18"/>
<dbReference type="GO" id="GO:0009295">
    <property type="term" value="C:nucleoid"/>
    <property type="evidence" value="ECO:0007669"/>
    <property type="project" value="InterPro"/>
</dbReference>
<dbReference type="OrthoDB" id="9153118at2"/>
<evidence type="ECO:0000313" key="2">
    <source>
        <dbReference type="Proteomes" id="UP000199041"/>
    </source>
</evidence>
<dbReference type="InterPro" id="IPR007358">
    <property type="entry name" value="Nucleoid_associated_NdpA"/>
</dbReference>
<protein>
    <recommendedName>
        <fullName evidence="3">Nucleoid associated protein NdpA</fullName>
    </recommendedName>
</protein>
<dbReference type="RefSeq" id="WP_091400373.1">
    <property type="nucleotide sequence ID" value="NZ_FNQY01000023.1"/>
</dbReference>
<proteinExistence type="predicted"/>
<dbReference type="Pfam" id="PF04245">
    <property type="entry name" value="NA37"/>
    <property type="match status" value="1"/>
</dbReference>
<gene>
    <name evidence="1" type="ORF">SAMN05192529_12344</name>
</gene>
<organism evidence="1 2">
    <name type="scientific">Arachidicoccus rhizosphaerae</name>
    <dbReference type="NCBI Taxonomy" id="551991"/>
    <lineage>
        <taxon>Bacteria</taxon>
        <taxon>Pseudomonadati</taxon>
        <taxon>Bacteroidota</taxon>
        <taxon>Chitinophagia</taxon>
        <taxon>Chitinophagales</taxon>
        <taxon>Chitinophagaceae</taxon>
        <taxon>Arachidicoccus</taxon>
    </lineage>
</organism>
<dbReference type="EMBL" id="FNQY01000023">
    <property type="protein sequence ID" value="SEA50282.1"/>
    <property type="molecule type" value="Genomic_DNA"/>
</dbReference>
<accession>A0A1H4BR18</accession>
<keyword evidence="2" id="KW-1185">Reference proteome</keyword>